<dbReference type="PANTHER" id="PTHR46033:SF1">
    <property type="entry name" value="PROTEIN MAIN-LIKE 2"/>
    <property type="match status" value="1"/>
</dbReference>
<feature type="compositionally biased region" description="Acidic residues" evidence="1">
    <location>
        <begin position="200"/>
        <end position="241"/>
    </location>
</feature>
<feature type="compositionally biased region" description="Basic and acidic residues" evidence="1">
    <location>
        <begin position="169"/>
        <end position="183"/>
    </location>
</feature>
<dbReference type="AlphaFoldDB" id="A0AAV0C9N6"/>
<dbReference type="InterPro" id="IPR044824">
    <property type="entry name" value="MAIN-like"/>
</dbReference>
<feature type="region of interest" description="Disordered" evidence="1">
    <location>
        <begin position="169"/>
        <end position="255"/>
    </location>
</feature>
<reference evidence="2" key="1">
    <citation type="submission" date="2022-07" db="EMBL/GenBank/DDBJ databases">
        <authorList>
            <person name="Macas J."/>
            <person name="Novak P."/>
            <person name="Neumann P."/>
        </authorList>
    </citation>
    <scope>NUCLEOTIDE SEQUENCE</scope>
</reference>
<evidence type="ECO:0000313" key="2">
    <source>
        <dbReference type="EMBL" id="CAH9071862.1"/>
    </source>
</evidence>
<name>A0AAV0C9N6_9ASTE</name>
<proteinExistence type="predicted"/>
<dbReference type="EMBL" id="CAMAPF010000021">
    <property type="protein sequence ID" value="CAH9071862.1"/>
    <property type="molecule type" value="Genomic_DNA"/>
</dbReference>
<comment type="caution">
    <text evidence="2">The sequence shown here is derived from an EMBL/GenBank/DDBJ whole genome shotgun (WGS) entry which is preliminary data.</text>
</comment>
<protein>
    <submittedName>
        <fullName evidence="2">Uncharacterized protein</fullName>
    </submittedName>
</protein>
<dbReference type="GO" id="GO:0010073">
    <property type="term" value="P:meristem maintenance"/>
    <property type="evidence" value="ECO:0007669"/>
    <property type="project" value="InterPro"/>
</dbReference>
<sequence length="358" mass="40936">MWTSNVMLIFYDISEMYYPGRFCRQFRAMQHVPPVAESQARHHASGAKNSGWPLTLWEERHTARRRTAIEFVDEPTYTPAYREWYKDVGKRRICNPLHGRPTTGYVPTNRETSTLMQCMGDIYRRMAAPFDVEDIREQIARCLTGLGAENVLHEDIILFGDAHDDAVDAHPPLRQDLRKDAPTRGRRFGRGYVDPHVEENVNDDDDDGDNDNHDDGDDNDYEDDDGYDDDDDEEDVEDGGEEGGQPSSYVHSYIPSPPHVPYQYSTPIGAYIPTFDAPTLIPHVQPTYETRPTFLNSPVDWLDNLLGSDAQSRWGHEVGPSTQPMVEQRPRREIHSRRCGTGSHFVVPGRHFESDDSE</sequence>
<keyword evidence="3" id="KW-1185">Reference proteome</keyword>
<organism evidence="2 3">
    <name type="scientific">Cuscuta epithymum</name>
    <dbReference type="NCBI Taxonomy" id="186058"/>
    <lineage>
        <taxon>Eukaryota</taxon>
        <taxon>Viridiplantae</taxon>
        <taxon>Streptophyta</taxon>
        <taxon>Embryophyta</taxon>
        <taxon>Tracheophyta</taxon>
        <taxon>Spermatophyta</taxon>
        <taxon>Magnoliopsida</taxon>
        <taxon>eudicotyledons</taxon>
        <taxon>Gunneridae</taxon>
        <taxon>Pentapetalae</taxon>
        <taxon>asterids</taxon>
        <taxon>lamiids</taxon>
        <taxon>Solanales</taxon>
        <taxon>Convolvulaceae</taxon>
        <taxon>Cuscuteae</taxon>
        <taxon>Cuscuta</taxon>
        <taxon>Cuscuta subgen. Cuscuta</taxon>
    </lineage>
</organism>
<accession>A0AAV0C9N6</accession>
<dbReference type="PANTHER" id="PTHR46033">
    <property type="entry name" value="PROTEIN MAIN-LIKE 2"/>
    <property type="match status" value="1"/>
</dbReference>
<gene>
    <name evidence="2" type="ORF">CEPIT_LOCUS4105</name>
</gene>
<dbReference type="Proteomes" id="UP001152523">
    <property type="component" value="Unassembled WGS sequence"/>
</dbReference>
<evidence type="ECO:0000313" key="3">
    <source>
        <dbReference type="Proteomes" id="UP001152523"/>
    </source>
</evidence>
<evidence type="ECO:0000256" key="1">
    <source>
        <dbReference type="SAM" id="MobiDB-lite"/>
    </source>
</evidence>